<dbReference type="AlphaFoldDB" id="A0AAE3KHU9"/>
<keyword evidence="1" id="KW-0812">Transmembrane</keyword>
<comment type="caution">
    <text evidence="3">The sequence shown here is derived from an EMBL/GenBank/DDBJ whole genome shotgun (WGS) entry which is preliminary data.</text>
</comment>
<dbReference type="EMBL" id="JALJXV010000010">
    <property type="protein sequence ID" value="MCP1676717.1"/>
    <property type="molecule type" value="Genomic_DNA"/>
</dbReference>
<dbReference type="InterPro" id="IPR002541">
    <property type="entry name" value="Cyt_c_assembly"/>
</dbReference>
<protein>
    <submittedName>
        <fullName evidence="3">ABC-type uncharacterized transport system permease subunit</fullName>
    </submittedName>
</protein>
<dbReference type="GO" id="GO:0017004">
    <property type="term" value="P:cytochrome complex assembly"/>
    <property type="evidence" value="ECO:0007669"/>
    <property type="project" value="InterPro"/>
</dbReference>
<organism evidence="3 4">
    <name type="scientific">Natronocella acetinitrilica</name>
    <dbReference type="NCBI Taxonomy" id="414046"/>
    <lineage>
        <taxon>Bacteria</taxon>
        <taxon>Pseudomonadati</taxon>
        <taxon>Pseudomonadota</taxon>
        <taxon>Gammaproteobacteria</taxon>
        <taxon>Chromatiales</taxon>
        <taxon>Ectothiorhodospiraceae</taxon>
        <taxon>Natronocella</taxon>
    </lineage>
</organism>
<feature type="transmembrane region" description="Helical" evidence="1">
    <location>
        <begin position="38"/>
        <end position="56"/>
    </location>
</feature>
<evidence type="ECO:0000256" key="1">
    <source>
        <dbReference type="SAM" id="Phobius"/>
    </source>
</evidence>
<dbReference type="GO" id="GO:0005886">
    <property type="term" value="C:plasma membrane"/>
    <property type="evidence" value="ECO:0007669"/>
    <property type="project" value="TreeGrafter"/>
</dbReference>
<evidence type="ECO:0000313" key="3">
    <source>
        <dbReference type="EMBL" id="MCP1676717.1"/>
    </source>
</evidence>
<dbReference type="InterPro" id="IPR052372">
    <property type="entry name" value="YpjD/HemX"/>
</dbReference>
<dbReference type="PANTHER" id="PTHR38034">
    <property type="entry name" value="INNER MEMBRANE PROTEIN YPJD"/>
    <property type="match status" value="1"/>
</dbReference>
<evidence type="ECO:0000259" key="2">
    <source>
        <dbReference type="Pfam" id="PF01578"/>
    </source>
</evidence>
<feature type="transmembrane region" description="Helical" evidence="1">
    <location>
        <begin position="68"/>
        <end position="88"/>
    </location>
</feature>
<feature type="transmembrane region" description="Helical" evidence="1">
    <location>
        <begin position="6"/>
        <end position="26"/>
    </location>
</feature>
<name>A0AAE3KHU9_9GAMM</name>
<dbReference type="PANTHER" id="PTHR38034:SF1">
    <property type="entry name" value="INNER MEMBRANE PROTEIN YPJD"/>
    <property type="match status" value="1"/>
</dbReference>
<sequence>MQQLAFTLLIVLLYLAAATGFSLQVLRAEMGARNLRPLVIGAGSLAILGHAFLLYSQTISGPGVNLSFFNAGSLMGWVMAAMVMLAAIRLPLNNLAVAILPIGALTLLLSMIMGPADTGPSTIPAGLEIHILSSVLAYSVLGIAVLQALVLAYQHNQLRNRRPTGVVRALPPLQTMEDLLFQMLWVGFALLTLSLLSGWIFLEDIFAQHLVHKTTLSVVAWIVFATLLGGRLRYGWRGRTAVRWTLGGYAALMLAYFGTKLVLELILQR</sequence>
<keyword evidence="1" id="KW-1133">Transmembrane helix</keyword>
<accession>A0AAE3KHU9</accession>
<dbReference type="GO" id="GO:0020037">
    <property type="term" value="F:heme binding"/>
    <property type="evidence" value="ECO:0007669"/>
    <property type="project" value="InterPro"/>
</dbReference>
<dbReference type="RefSeq" id="WP_253483626.1">
    <property type="nucleotide sequence ID" value="NZ_JALJXV010000010.1"/>
</dbReference>
<dbReference type="Proteomes" id="UP001205843">
    <property type="component" value="Unassembled WGS sequence"/>
</dbReference>
<feature type="transmembrane region" description="Helical" evidence="1">
    <location>
        <begin position="246"/>
        <end position="267"/>
    </location>
</feature>
<feature type="transmembrane region" description="Helical" evidence="1">
    <location>
        <begin position="135"/>
        <end position="153"/>
    </location>
</feature>
<feature type="transmembrane region" description="Helical" evidence="1">
    <location>
        <begin position="95"/>
        <end position="115"/>
    </location>
</feature>
<gene>
    <name evidence="3" type="ORF">J2T57_003888</name>
</gene>
<feature type="transmembrane region" description="Helical" evidence="1">
    <location>
        <begin position="214"/>
        <end position="234"/>
    </location>
</feature>
<dbReference type="Pfam" id="PF01578">
    <property type="entry name" value="Cytochrom_C_asm"/>
    <property type="match status" value="1"/>
</dbReference>
<proteinExistence type="predicted"/>
<evidence type="ECO:0000313" key="4">
    <source>
        <dbReference type="Proteomes" id="UP001205843"/>
    </source>
</evidence>
<keyword evidence="1" id="KW-0472">Membrane</keyword>
<feature type="transmembrane region" description="Helical" evidence="1">
    <location>
        <begin position="179"/>
        <end position="202"/>
    </location>
</feature>
<reference evidence="3" key="1">
    <citation type="submission" date="2022-03" db="EMBL/GenBank/DDBJ databases">
        <title>Genomic Encyclopedia of Type Strains, Phase III (KMG-III): the genomes of soil and plant-associated and newly described type strains.</title>
        <authorList>
            <person name="Whitman W."/>
        </authorList>
    </citation>
    <scope>NUCLEOTIDE SEQUENCE</scope>
    <source>
        <strain evidence="3">ANL 6-2</strain>
    </source>
</reference>
<keyword evidence="4" id="KW-1185">Reference proteome</keyword>
<feature type="domain" description="Cytochrome c assembly protein" evidence="2">
    <location>
        <begin position="42"/>
        <end position="266"/>
    </location>
</feature>